<evidence type="ECO:0000313" key="2">
    <source>
        <dbReference type="EMBL" id="GFF50829.1"/>
    </source>
</evidence>
<dbReference type="AlphaFoldDB" id="A0A8H3PDU2"/>
<comment type="caution">
    <text evidence="2">The sequence shown here is derived from an EMBL/GenBank/DDBJ whole genome shotgun (WGS) entry which is preliminary data.</text>
</comment>
<gene>
    <name evidence="2" type="ORF">IFM46972_09141</name>
</gene>
<feature type="region of interest" description="Disordered" evidence="1">
    <location>
        <begin position="30"/>
        <end position="81"/>
    </location>
</feature>
<protein>
    <submittedName>
        <fullName evidence="2">Uncharacterized protein</fullName>
    </submittedName>
</protein>
<reference evidence="2 3" key="1">
    <citation type="submission" date="2020-01" db="EMBL/GenBank/DDBJ databases">
        <title>Draft genome sequence of Aspergillus udagawae IFM 46972.</title>
        <authorList>
            <person name="Takahashi H."/>
            <person name="Yaguchi T."/>
        </authorList>
    </citation>
    <scope>NUCLEOTIDE SEQUENCE [LARGE SCALE GENOMIC DNA]</scope>
    <source>
        <strain evidence="2 3">IFM 46972</strain>
    </source>
</reference>
<evidence type="ECO:0000256" key="1">
    <source>
        <dbReference type="SAM" id="MobiDB-lite"/>
    </source>
</evidence>
<accession>A0A8H3PDU2</accession>
<dbReference type="EMBL" id="BLKC01000086">
    <property type="protein sequence ID" value="GFF50829.1"/>
    <property type="molecule type" value="Genomic_DNA"/>
</dbReference>
<sequence length="81" mass="9153">MASMVSVTRSWARENITALESDRFLIEQLKAKPGRNKCSNEADEPQKAPRLYEAGYFTNSTADKRTKSQKKNRTSENCPNG</sequence>
<dbReference type="Proteomes" id="UP000465221">
    <property type="component" value="Unassembled WGS sequence"/>
</dbReference>
<evidence type="ECO:0000313" key="3">
    <source>
        <dbReference type="Proteomes" id="UP000465221"/>
    </source>
</evidence>
<organism evidence="2 3">
    <name type="scientific">Aspergillus udagawae</name>
    <dbReference type="NCBI Taxonomy" id="91492"/>
    <lineage>
        <taxon>Eukaryota</taxon>
        <taxon>Fungi</taxon>
        <taxon>Dikarya</taxon>
        <taxon>Ascomycota</taxon>
        <taxon>Pezizomycotina</taxon>
        <taxon>Eurotiomycetes</taxon>
        <taxon>Eurotiomycetidae</taxon>
        <taxon>Eurotiales</taxon>
        <taxon>Aspergillaceae</taxon>
        <taxon>Aspergillus</taxon>
        <taxon>Aspergillus subgen. Fumigati</taxon>
    </lineage>
</organism>
<feature type="compositionally biased region" description="Basic and acidic residues" evidence="1">
    <location>
        <begin position="38"/>
        <end position="47"/>
    </location>
</feature>
<proteinExistence type="predicted"/>
<name>A0A8H3PDU2_9EURO</name>